<dbReference type="KEGG" id="hprf:HLPR_19060"/>
<feature type="domain" description="Methyl-accepting transducer" evidence="6">
    <location>
        <begin position="271"/>
        <end position="521"/>
    </location>
</feature>
<dbReference type="InterPro" id="IPR004090">
    <property type="entry name" value="Chemotax_Me-accpt_rcpt"/>
</dbReference>
<comment type="similarity">
    <text evidence="2">Belongs to the methyl-accepting chemotaxis (MCP) protein family.</text>
</comment>
<dbReference type="InterPro" id="IPR003660">
    <property type="entry name" value="HAMP_dom"/>
</dbReference>
<evidence type="ECO:0000256" key="3">
    <source>
        <dbReference type="PROSITE-ProRule" id="PRU00284"/>
    </source>
</evidence>
<dbReference type="PRINTS" id="PR00260">
    <property type="entry name" value="CHEMTRNSDUCR"/>
</dbReference>
<evidence type="ECO:0000256" key="4">
    <source>
        <dbReference type="SAM" id="Coils"/>
    </source>
</evidence>
<dbReference type="PROSITE" id="PS50111">
    <property type="entry name" value="CHEMOTAXIS_TRANSDUC_2"/>
    <property type="match status" value="1"/>
</dbReference>
<evidence type="ECO:0000256" key="5">
    <source>
        <dbReference type="SAM" id="Phobius"/>
    </source>
</evidence>
<evidence type="ECO:0000313" key="9">
    <source>
        <dbReference type="Proteomes" id="UP001321786"/>
    </source>
</evidence>
<keyword evidence="5" id="KW-1133">Transmembrane helix</keyword>
<proteinExistence type="inferred from homology"/>
<feature type="transmembrane region" description="Helical" evidence="5">
    <location>
        <begin position="176"/>
        <end position="196"/>
    </location>
</feature>
<dbReference type="GO" id="GO:0016020">
    <property type="term" value="C:membrane"/>
    <property type="evidence" value="ECO:0007669"/>
    <property type="project" value="InterPro"/>
</dbReference>
<dbReference type="InterPro" id="IPR004089">
    <property type="entry name" value="MCPsignal_dom"/>
</dbReference>
<keyword evidence="5" id="KW-0812">Transmembrane</keyword>
<dbReference type="GO" id="GO:0006935">
    <property type="term" value="P:chemotaxis"/>
    <property type="evidence" value="ECO:0007669"/>
    <property type="project" value="InterPro"/>
</dbReference>
<dbReference type="Proteomes" id="UP001321786">
    <property type="component" value="Chromosome"/>
</dbReference>
<dbReference type="CDD" id="cd06225">
    <property type="entry name" value="HAMP"/>
    <property type="match status" value="1"/>
</dbReference>
<dbReference type="GO" id="GO:0004888">
    <property type="term" value="F:transmembrane signaling receptor activity"/>
    <property type="evidence" value="ECO:0007669"/>
    <property type="project" value="InterPro"/>
</dbReference>
<dbReference type="SMART" id="SM00283">
    <property type="entry name" value="MA"/>
    <property type="match status" value="1"/>
</dbReference>
<reference evidence="8 9" key="1">
    <citation type="submission" date="2023-08" db="EMBL/GenBank/DDBJ databases">
        <title>Helicovermis profunda gen. nov., sp. nov., a novel mesophilic, fermentative bacterium within the Bacillota from a deep-sea hydrothermal vent chimney.</title>
        <authorList>
            <person name="Miyazaki U."/>
            <person name="Mizutani D."/>
            <person name="Hashimoto Y."/>
            <person name="Tame A."/>
            <person name="Sawayama S."/>
            <person name="Miyazaki J."/>
            <person name="Takai K."/>
            <person name="Nakagawa S."/>
        </authorList>
    </citation>
    <scope>NUCLEOTIDE SEQUENCE [LARGE SCALE GENOMIC DNA]</scope>
    <source>
        <strain evidence="8 9">S502</strain>
    </source>
</reference>
<dbReference type="SMART" id="SM00304">
    <property type="entry name" value="HAMP"/>
    <property type="match status" value="1"/>
</dbReference>
<dbReference type="AlphaFoldDB" id="A0AAU9ET01"/>
<dbReference type="RefSeq" id="WP_338535202.1">
    <property type="nucleotide sequence ID" value="NZ_AP028654.1"/>
</dbReference>
<dbReference type="EMBL" id="AP028654">
    <property type="protein sequence ID" value="BEP29575.1"/>
    <property type="molecule type" value="Genomic_DNA"/>
</dbReference>
<keyword evidence="5" id="KW-0472">Membrane</keyword>
<feature type="domain" description="HAMP" evidence="7">
    <location>
        <begin position="198"/>
        <end position="252"/>
    </location>
</feature>
<keyword evidence="1 3" id="KW-0807">Transducer</keyword>
<dbReference type="Pfam" id="PF00015">
    <property type="entry name" value="MCPsignal"/>
    <property type="match status" value="1"/>
</dbReference>
<name>A0AAU9ET01_9FIRM</name>
<dbReference type="Pfam" id="PF00672">
    <property type="entry name" value="HAMP"/>
    <property type="match status" value="1"/>
</dbReference>
<evidence type="ECO:0000259" key="6">
    <source>
        <dbReference type="PROSITE" id="PS50111"/>
    </source>
</evidence>
<dbReference type="PANTHER" id="PTHR32089:SF112">
    <property type="entry name" value="LYSOZYME-LIKE PROTEIN-RELATED"/>
    <property type="match status" value="1"/>
</dbReference>
<evidence type="ECO:0008006" key="10">
    <source>
        <dbReference type="Google" id="ProtNLM"/>
    </source>
</evidence>
<dbReference type="SUPFAM" id="SSF58104">
    <property type="entry name" value="Methyl-accepting chemotaxis protein (MCP) signaling domain"/>
    <property type="match status" value="1"/>
</dbReference>
<sequence length="557" mass="61256">MLNSINKKIALLLLLVFSIFLLTMGQLLYTFGSLSDDGVSINLAGSQRMRTMLLSNYSLMYRDAINGSLKFNKDDIKKTLLKELDTYKKVNNALINGDSSLNISKNTNRDIIKSINDIKKDIDSYSTCVSNVANGTDIDKNAEFIASHSLEIKTKFNSIVTMYQNQYDSKIDNFKIMLYIYLVIGIIILLISLRIAKKIIANPIKEIADKLGQIASGGGDLTKEIENKNNDEIGILANNFNSFLSNIRNMVATIDSTSKDIFESIDVLASSTDEVANTSEKLSTVTTEIAIGATEQAQEVSVTAENVGDLGNEINGIRDLSLNMKEYSEEITNLNDNNKKNMNMLYTHNQENLSAATDIYTSIEKLYENAINISTITEVITNIASQTNLLALNASIEAARAGEHGKGFAVVANEVSNLADQSEESTNQITDLISAIQTDVNNTKSLMEKIMKLTKEQSEAVDITKKDFEVITSSLEGIVIKIDNVTDKVEIVDENKNKIIEAIENISAVSEETAASTEEVAAFSDEFNVSVSEINDITSTLKNASSDLSKLIGQFKY</sequence>
<evidence type="ECO:0000256" key="1">
    <source>
        <dbReference type="ARBA" id="ARBA00023224"/>
    </source>
</evidence>
<dbReference type="GO" id="GO:0007165">
    <property type="term" value="P:signal transduction"/>
    <property type="evidence" value="ECO:0007669"/>
    <property type="project" value="UniProtKB-KW"/>
</dbReference>
<evidence type="ECO:0000256" key="2">
    <source>
        <dbReference type="ARBA" id="ARBA00029447"/>
    </source>
</evidence>
<evidence type="ECO:0000259" key="7">
    <source>
        <dbReference type="PROSITE" id="PS50885"/>
    </source>
</evidence>
<evidence type="ECO:0000313" key="8">
    <source>
        <dbReference type="EMBL" id="BEP29575.1"/>
    </source>
</evidence>
<gene>
    <name evidence="8" type="ORF">HLPR_19060</name>
</gene>
<dbReference type="PANTHER" id="PTHR32089">
    <property type="entry name" value="METHYL-ACCEPTING CHEMOTAXIS PROTEIN MCPB"/>
    <property type="match status" value="1"/>
</dbReference>
<keyword evidence="4" id="KW-0175">Coiled coil</keyword>
<keyword evidence="9" id="KW-1185">Reference proteome</keyword>
<feature type="coiled-coil region" evidence="4">
    <location>
        <begin position="317"/>
        <end position="344"/>
    </location>
</feature>
<dbReference type="Gene3D" id="1.10.287.950">
    <property type="entry name" value="Methyl-accepting chemotaxis protein"/>
    <property type="match status" value="1"/>
</dbReference>
<accession>A0AAU9ET01</accession>
<protein>
    <recommendedName>
        <fullName evidence="10">Methyl-accepting chemotaxis protein</fullName>
    </recommendedName>
</protein>
<dbReference type="PROSITE" id="PS50885">
    <property type="entry name" value="HAMP"/>
    <property type="match status" value="1"/>
</dbReference>
<dbReference type="Gene3D" id="6.10.340.10">
    <property type="match status" value="1"/>
</dbReference>
<organism evidence="8 9">
    <name type="scientific">Helicovermis profundi</name>
    <dbReference type="NCBI Taxonomy" id="3065157"/>
    <lineage>
        <taxon>Bacteria</taxon>
        <taxon>Bacillati</taxon>
        <taxon>Bacillota</taxon>
        <taxon>Clostridia</taxon>
        <taxon>Helicovermis</taxon>
    </lineage>
</organism>